<proteinExistence type="predicted"/>
<name>A0ABX1ESS4_9PROT</name>
<protein>
    <submittedName>
        <fullName evidence="1">Nucleoid-associated protein</fullName>
    </submittedName>
</protein>
<gene>
    <name evidence="1" type="ORF">HB662_02145</name>
</gene>
<evidence type="ECO:0000313" key="2">
    <source>
        <dbReference type="Proteomes" id="UP000765160"/>
    </source>
</evidence>
<dbReference type="EMBL" id="JAAVTX010000001">
    <property type="protein sequence ID" value="NKE43560.1"/>
    <property type="molecule type" value="Genomic_DNA"/>
</dbReference>
<evidence type="ECO:0000313" key="1">
    <source>
        <dbReference type="EMBL" id="NKE43560.1"/>
    </source>
</evidence>
<sequence>MAFFKDEEVSTLRVVRMIIHVVGREEDGFVEQQEIEVQQEGFFRARIMDEARDGVHNFIQGSAVKSILEDIVLGNTSFEAGGQRLAHRFWEMHVPQSVGGAFFVFELRCDGADVFYALIKYDYREAVELAHAEGRNVLRAIVQAFVKDRRAIQKFCLVRVTDNVADQAVSASDRMKQAPDLTDYFERYLGVARSRSNGELSSGLSEALRRAVQKVRDHLPRGDVGGAVARAKTALRGRDTVTNDDVVDAIMHAADRPEDEGTRQEIEKATRSELRRQRLHDIEFKPDARSLQVQPRRLVRTAEQVSLEFPAEELGNSVHREQTEAGIVFTIRTSRLIEDGTLPERIGRQA</sequence>
<dbReference type="RefSeq" id="WP_168046655.1">
    <property type="nucleotide sequence ID" value="NZ_JAATJR010000001.1"/>
</dbReference>
<comment type="caution">
    <text evidence="1">The sequence shown here is derived from an EMBL/GenBank/DDBJ whole genome shotgun (WGS) entry which is preliminary data.</text>
</comment>
<organism evidence="1 2">
    <name type="scientific">Falsiroseomonas frigidaquae</name>
    <dbReference type="NCBI Taxonomy" id="487318"/>
    <lineage>
        <taxon>Bacteria</taxon>
        <taxon>Pseudomonadati</taxon>
        <taxon>Pseudomonadota</taxon>
        <taxon>Alphaproteobacteria</taxon>
        <taxon>Acetobacterales</taxon>
        <taxon>Roseomonadaceae</taxon>
        <taxon>Falsiroseomonas</taxon>
    </lineage>
</organism>
<keyword evidence="2" id="KW-1185">Reference proteome</keyword>
<accession>A0ABX1ESS4</accession>
<reference evidence="1 2" key="1">
    <citation type="submission" date="2020-03" db="EMBL/GenBank/DDBJ databases">
        <title>Roseomonas selenitidurans sp. nov. isolated from soil.</title>
        <authorList>
            <person name="Liu H."/>
        </authorList>
    </citation>
    <scope>NUCLEOTIDE SEQUENCE [LARGE SCALE GENOMIC DNA]</scope>
    <source>
        <strain evidence="1 2">JCM 15073</strain>
    </source>
</reference>
<dbReference type="Proteomes" id="UP000765160">
    <property type="component" value="Unassembled WGS sequence"/>
</dbReference>